<dbReference type="RefSeq" id="WP_045623308.1">
    <property type="nucleotide sequence ID" value="NZ_JBBNPZ010000004.1"/>
</dbReference>
<dbReference type="Proteomes" id="UP001467192">
    <property type="component" value="Unassembled WGS sequence"/>
</dbReference>
<dbReference type="EMBL" id="JBEBZA010000004">
    <property type="protein sequence ID" value="MES0425493.1"/>
    <property type="molecule type" value="Genomic_DNA"/>
</dbReference>
<keyword evidence="2" id="KW-1185">Reference proteome</keyword>
<protein>
    <recommendedName>
        <fullName evidence="3">Lipoprotein</fullName>
    </recommendedName>
</protein>
<name>A0ABV1ZAI8_9ENTR</name>
<gene>
    <name evidence="1" type="ORF">ABMC12_04200</name>
</gene>
<organism evidence="1 2">
    <name type="scientific">Enterobacter intestinihominis</name>
    <dbReference type="NCBI Taxonomy" id="3133180"/>
    <lineage>
        <taxon>Bacteria</taxon>
        <taxon>Pseudomonadati</taxon>
        <taxon>Pseudomonadota</taxon>
        <taxon>Gammaproteobacteria</taxon>
        <taxon>Enterobacterales</taxon>
        <taxon>Enterobacteriaceae</taxon>
        <taxon>Enterobacter</taxon>
    </lineage>
</organism>
<accession>A0ABV1ZAI8</accession>
<evidence type="ECO:0000313" key="1">
    <source>
        <dbReference type="EMBL" id="MES0425493.1"/>
    </source>
</evidence>
<evidence type="ECO:0000313" key="2">
    <source>
        <dbReference type="Proteomes" id="UP001467192"/>
    </source>
</evidence>
<sequence>MKFLTVIVAITLLTACQLVRPFGDATTYKPFTVSAHPGLEGRYHCMRSTLDAEGYEVEYIFPERDTPNFFDISREHRLIAQVDMYHTTGANFLDITLISGSKQTNEDLARVIAHCVSR</sequence>
<proteinExistence type="predicted"/>
<reference evidence="2" key="1">
    <citation type="journal article" date="2024" name="Commun. Biol.">
        <title>Bacillamide D produced by Bacillus cereus from the mouse intestinal bacterial collection (miBC) is a potent cytotoxin in vitro.</title>
        <authorList>
            <person name="Hohmann M."/>
            <person name="Brunner V."/>
            <person name="Johannes W."/>
            <person name="Schum D."/>
            <person name="Carroll L.M."/>
            <person name="Liu T."/>
            <person name="Sasaki D."/>
            <person name="Bosch J."/>
            <person name="Clavel T."/>
            <person name="Sieber S.A."/>
            <person name="Zeller G."/>
            <person name="Tschurtschenthaler M."/>
            <person name="Janssen K.P."/>
            <person name="Gulder T.A.M."/>
        </authorList>
    </citation>
    <scope>NUCLEOTIDE SEQUENCE [LARGE SCALE GENOMIC DNA]</scope>
    <source>
        <strain evidence="2">LK_304 Iso 8</strain>
    </source>
</reference>
<dbReference type="PROSITE" id="PS51257">
    <property type="entry name" value="PROKAR_LIPOPROTEIN"/>
    <property type="match status" value="1"/>
</dbReference>
<comment type="caution">
    <text evidence="1">The sequence shown here is derived from an EMBL/GenBank/DDBJ whole genome shotgun (WGS) entry which is preliminary data.</text>
</comment>
<evidence type="ECO:0008006" key="3">
    <source>
        <dbReference type="Google" id="ProtNLM"/>
    </source>
</evidence>